<feature type="transmembrane region" description="Helical" evidence="1">
    <location>
        <begin position="57"/>
        <end position="77"/>
    </location>
</feature>
<keyword evidence="3" id="KW-1185">Reference proteome</keyword>
<reference evidence="2 3" key="1">
    <citation type="submission" date="2015-12" db="EMBL/GenBank/DDBJ databases">
        <title>Dictyostelia acquired genes for synthesis and detection of signals that induce cell-type specialization by lateral gene transfer from prokaryotes.</title>
        <authorList>
            <person name="Gloeckner G."/>
            <person name="Schaap P."/>
        </authorList>
    </citation>
    <scope>NUCLEOTIDE SEQUENCE [LARGE SCALE GENOMIC DNA]</scope>
    <source>
        <strain evidence="2 3">TK</strain>
    </source>
</reference>
<keyword evidence="1" id="KW-0472">Membrane</keyword>
<evidence type="ECO:0000313" key="3">
    <source>
        <dbReference type="Proteomes" id="UP000076078"/>
    </source>
</evidence>
<evidence type="ECO:0000313" key="2">
    <source>
        <dbReference type="EMBL" id="KYR01976.1"/>
    </source>
</evidence>
<keyword evidence="1" id="KW-0812">Transmembrane</keyword>
<dbReference type="FunCoup" id="A0A152A6Y9">
    <property type="interactions" value="738"/>
</dbReference>
<feature type="transmembrane region" description="Helical" evidence="1">
    <location>
        <begin position="83"/>
        <end position="104"/>
    </location>
</feature>
<organism evidence="2 3">
    <name type="scientific">Tieghemostelium lacteum</name>
    <name type="common">Slime mold</name>
    <name type="synonym">Dictyostelium lacteum</name>
    <dbReference type="NCBI Taxonomy" id="361077"/>
    <lineage>
        <taxon>Eukaryota</taxon>
        <taxon>Amoebozoa</taxon>
        <taxon>Evosea</taxon>
        <taxon>Eumycetozoa</taxon>
        <taxon>Dictyostelia</taxon>
        <taxon>Dictyosteliales</taxon>
        <taxon>Raperosteliaceae</taxon>
        <taxon>Tieghemostelium</taxon>
    </lineage>
</organism>
<comment type="caution">
    <text evidence="2">The sequence shown here is derived from an EMBL/GenBank/DDBJ whole genome shotgun (WGS) entry which is preliminary data.</text>
</comment>
<keyword evidence="2" id="KW-0418">Kinase</keyword>
<name>A0A152A6Y9_TIELA</name>
<keyword evidence="2" id="KW-0808">Transferase</keyword>
<sequence>MQLLNTHNVKKDYTGLGQFKGYKTEFPQCFNGVFQPHEYVDIILQYNSVFNRPISRAILLTTFLIVFGMIIMLIGTAKSNPQLVMVGAFVCLGISVLVFGLVIIHYRRIEKHFTHLTAHLNQIYFSRGIQFSTTKKFLSLKGKKLRYKLEITYPGMYTQPQQIQPVYVQGMQYVPVQQQPQQQQMYTQQPYIPVAVQQQLRSNTADFNISIDQNDISTPLLNKQQS</sequence>
<gene>
    <name evidence="2" type="ORF">DLAC_00770</name>
</gene>
<proteinExistence type="predicted"/>
<accession>A0A152A6Y9</accession>
<dbReference type="InParanoid" id="A0A152A6Y9"/>
<dbReference type="EMBL" id="LODT01000004">
    <property type="protein sequence ID" value="KYR01976.1"/>
    <property type="molecule type" value="Genomic_DNA"/>
</dbReference>
<evidence type="ECO:0000256" key="1">
    <source>
        <dbReference type="SAM" id="Phobius"/>
    </source>
</evidence>
<dbReference type="Proteomes" id="UP000076078">
    <property type="component" value="Unassembled WGS sequence"/>
</dbReference>
<protein>
    <submittedName>
        <fullName evidence="2">cAMP-dependent protein kinase</fullName>
    </submittedName>
</protein>
<keyword evidence="1" id="KW-1133">Transmembrane helix</keyword>
<dbReference type="GO" id="GO:0016301">
    <property type="term" value="F:kinase activity"/>
    <property type="evidence" value="ECO:0007669"/>
    <property type="project" value="UniProtKB-KW"/>
</dbReference>
<dbReference type="AlphaFoldDB" id="A0A152A6Y9"/>
<dbReference type="OMA" id="IIHYRRI"/>